<protein>
    <submittedName>
        <fullName evidence="2">Uncharacterized protein</fullName>
    </submittedName>
</protein>
<feature type="region of interest" description="Disordered" evidence="1">
    <location>
        <begin position="1"/>
        <end position="34"/>
    </location>
</feature>
<reference evidence="2 3" key="1">
    <citation type="journal article" date="2019" name="Commun. Biol.">
        <title>The bagworm genome reveals a unique fibroin gene that provides high tensile strength.</title>
        <authorList>
            <person name="Kono N."/>
            <person name="Nakamura H."/>
            <person name="Ohtoshi R."/>
            <person name="Tomita M."/>
            <person name="Numata K."/>
            <person name="Arakawa K."/>
        </authorList>
    </citation>
    <scope>NUCLEOTIDE SEQUENCE [LARGE SCALE GENOMIC DNA]</scope>
</reference>
<feature type="compositionally biased region" description="Polar residues" evidence="1">
    <location>
        <begin position="1"/>
        <end position="17"/>
    </location>
</feature>
<evidence type="ECO:0000313" key="3">
    <source>
        <dbReference type="Proteomes" id="UP000299102"/>
    </source>
</evidence>
<accession>A0A4C1Y7F2</accession>
<sequence length="119" mass="13924">MYTSGSPPSNIGESVSNFGEPIAHIRERTPRRPLRPRVRHRFNVRADNFIGGEPPAARPLRRFITIPDVVYHTLHCHNLFIRSLISRAPHMVFRFEIRFLQLRRRSDEARTVVAVHQHL</sequence>
<dbReference type="EMBL" id="BGZK01001084">
    <property type="protein sequence ID" value="GBP70742.1"/>
    <property type="molecule type" value="Genomic_DNA"/>
</dbReference>
<keyword evidence="3" id="KW-1185">Reference proteome</keyword>
<name>A0A4C1Y7F2_EUMVA</name>
<organism evidence="2 3">
    <name type="scientific">Eumeta variegata</name>
    <name type="common">Bagworm moth</name>
    <name type="synonym">Eumeta japonica</name>
    <dbReference type="NCBI Taxonomy" id="151549"/>
    <lineage>
        <taxon>Eukaryota</taxon>
        <taxon>Metazoa</taxon>
        <taxon>Ecdysozoa</taxon>
        <taxon>Arthropoda</taxon>
        <taxon>Hexapoda</taxon>
        <taxon>Insecta</taxon>
        <taxon>Pterygota</taxon>
        <taxon>Neoptera</taxon>
        <taxon>Endopterygota</taxon>
        <taxon>Lepidoptera</taxon>
        <taxon>Glossata</taxon>
        <taxon>Ditrysia</taxon>
        <taxon>Tineoidea</taxon>
        <taxon>Psychidae</taxon>
        <taxon>Oiketicinae</taxon>
        <taxon>Eumeta</taxon>
    </lineage>
</organism>
<gene>
    <name evidence="2" type="ORF">EVAR_51041_1</name>
</gene>
<evidence type="ECO:0000256" key="1">
    <source>
        <dbReference type="SAM" id="MobiDB-lite"/>
    </source>
</evidence>
<dbReference type="AlphaFoldDB" id="A0A4C1Y7F2"/>
<dbReference type="Proteomes" id="UP000299102">
    <property type="component" value="Unassembled WGS sequence"/>
</dbReference>
<evidence type="ECO:0000313" key="2">
    <source>
        <dbReference type="EMBL" id="GBP70742.1"/>
    </source>
</evidence>
<proteinExistence type="predicted"/>
<comment type="caution">
    <text evidence="2">The sequence shown here is derived from an EMBL/GenBank/DDBJ whole genome shotgun (WGS) entry which is preliminary data.</text>
</comment>